<dbReference type="Gene3D" id="3.40.50.150">
    <property type="entry name" value="Vaccinia Virus protein VP39"/>
    <property type="match status" value="1"/>
</dbReference>
<dbReference type="Pfam" id="PF13649">
    <property type="entry name" value="Methyltransf_25"/>
    <property type="match status" value="1"/>
</dbReference>
<dbReference type="SUPFAM" id="SSF53335">
    <property type="entry name" value="S-adenosyl-L-methionine-dependent methyltransferases"/>
    <property type="match status" value="1"/>
</dbReference>
<dbReference type="InterPro" id="IPR029063">
    <property type="entry name" value="SAM-dependent_MTases_sf"/>
</dbReference>
<proteinExistence type="predicted"/>
<dbReference type="PANTHER" id="PTHR14741">
    <property type="entry name" value="S-ADENOSYLMETHIONINE-DEPENDENT METHYLTRANSFERASE RELATED"/>
    <property type="match status" value="1"/>
</dbReference>
<name>A0A9W6W224_9ACTN</name>
<keyword evidence="4" id="KW-1185">Reference proteome</keyword>
<comment type="caution">
    <text evidence="3">The sequence shown here is derived from an EMBL/GenBank/DDBJ whole genome shotgun (WGS) entry which is preliminary data.</text>
</comment>
<dbReference type="Proteomes" id="UP001165079">
    <property type="component" value="Unassembled WGS sequence"/>
</dbReference>
<keyword evidence="3" id="KW-0808">Transferase</keyword>
<evidence type="ECO:0000259" key="1">
    <source>
        <dbReference type="Pfam" id="PF13649"/>
    </source>
</evidence>
<dbReference type="InterPro" id="IPR041497">
    <property type="entry name" value="Thump-like"/>
</dbReference>
<evidence type="ECO:0000313" key="4">
    <source>
        <dbReference type="Proteomes" id="UP001165079"/>
    </source>
</evidence>
<dbReference type="EMBL" id="BSTX01000001">
    <property type="protein sequence ID" value="GLZ76537.1"/>
    <property type="molecule type" value="Genomic_DNA"/>
</dbReference>
<feature type="domain" description="THUMP-like" evidence="2">
    <location>
        <begin position="326"/>
        <end position="398"/>
    </location>
</feature>
<organism evidence="3 4">
    <name type="scientific">Actinorhabdospora filicis</name>
    <dbReference type="NCBI Taxonomy" id="1785913"/>
    <lineage>
        <taxon>Bacteria</taxon>
        <taxon>Bacillati</taxon>
        <taxon>Actinomycetota</taxon>
        <taxon>Actinomycetes</taxon>
        <taxon>Micromonosporales</taxon>
        <taxon>Micromonosporaceae</taxon>
        <taxon>Actinorhabdospora</taxon>
    </lineage>
</organism>
<evidence type="ECO:0000313" key="3">
    <source>
        <dbReference type="EMBL" id="GLZ76537.1"/>
    </source>
</evidence>
<evidence type="ECO:0000259" key="2">
    <source>
        <dbReference type="Pfam" id="PF18096"/>
    </source>
</evidence>
<sequence>MDEPAAPTPLAELRTPEGAALLAAATELAERDPARAAVALRAHTADPALASAALNQATLRLAARAKFGADARLMFFTRDGLEQATRPAVAARRAARLARTASRVADLCCGIGTEAIALARAGLSVVAVDADAATAAIARMNAEALGLAGLIEVRHEDALVTDLTGCDAVFADPARRDARGRRVFDPEGYGPPLSALVARAGEVPCAVIKVGPGIPHEAIPSKAEAGLVEAEWVSIDGDVVEAALWLGTAARVPFRATVMRDGEVRELTGEGEPAPVGPPGRYLYEPDGAVLRTYLVSELARDLDARLADATIGYLHADELRPTPFARAYRVGEPLAFNVKALRRELRERGVGRLTVKKRGADIDPDALRRQLKPEGPNAATLIVTRVDGKRVAFLGEPAGDV</sequence>
<feature type="domain" description="Methyltransferase" evidence="1">
    <location>
        <begin position="104"/>
        <end position="169"/>
    </location>
</feature>
<dbReference type="Pfam" id="PF18096">
    <property type="entry name" value="Thump_like"/>
    <property type="match status" value="1"/>
</dbReference>
<accession>A0A9W6W224</accession>
<dbReference type="AlphaFoldDB" id="A0A9W6W224"/>
<dbReference type="RefSeq" id="WP_285661714.1">
    <property type="nucleotide sequence ID" value="NZ_BSTX01000001.1"/>
</dbReference>
<dbReference type="GO" id="GO:0008168">
    <property type="term" value="F:methyltransferase activity"/>
    <property type="evidence" value="ECO:0007669"/>
    <property type="project" value="UniProtKB-KW"/>
</dbReference>
<keyword evidence="3" id="KW-0489">Methyltransferase</keyword>
<dbReference type="PANTHER" id="PTHR14741:SF32">
    <property type="entry name" value="TRIMETHYLGUANOSINE SYNTHASE"/>
    <property type="match status" value="1"/>
</dbReference>
<reference evidence="3" key="1">
    <citation type="submission" date="2023-03" db="EMBL/GenBank/DDBJ databases">
        <title>Actinorhabdospora filicis NBRC 111898.</title>
        <authorList>
            <person name="Ichikawa N."/>
            <person name="Sato H."/>
            <person name="Tonouchi N."/>
        </authorList>
    </citation>
    <scope>NUCLEOTIDE SEQUENCE</scope>
    <source>
        <strain evidence="3">NBRC 111898</strain>
    </source>
</reference>
<dbReference type="GO" id="GO:0032259">
    <property type="term" value="P:methylation"/>
    <property type="evidence" value="ECO:0007669"/>
    <property type="project" value="UniProtKB-KW"/>
</dbReference>
<gene>
    <name evidence="3" type="ORF">Afil01_13440</name>
</gene>
<dbReference type="InterPro" id="IPR041698">
    <property type="entry name" value="Methyltransf_25"/>
</dbReference>
<protein>
    <submittedName>
        <fullName evidence="3">Methyltransferase</fullName>
    </submittedName>
</protein>